<protein>
    <submittedName>
        <fullName evidence="1">Uncharacterized protein</fullName>
    </submittedName>
</protein>
<dbReference type="EMBL" id="FPHM01000127">
    <property type="protein sequence ID" value="SFV69098.1"/>
    <property type="molecule type" value="Genomic_DNA"/>
</dbReference>
<name>A0A1W1CT99_9ZZZZ</name>
<dbReference type="AlphaFoldDB" id="A0A1W1CT99"/>
<reference evidence="1" key="1">
    <citation type="submission" date="2016-10" db="EMBL/GenBank/DDBJ databases">
        <authorList>
            <person name="de Groot N.N."/>
        </authorList>
    </citation>
    <scope>NUCLEOTIDE SEQUENCE</scope>
</reference>
<organism evidence="1">
    <name type="scientific">hydrothermal vent metagenome</name>
    <dbReference type="NCBI Taxonomy" id="652676"/>
    <lineage>
        <taxon>unclassified sequences</taxon>
        <taxon>metagenomes</taxon>
        <taxon>ecological metagenomes</taxon>
    </lineage>
</organism>
<gene>
    <name evidence="1" type="ORF">MNB_SV-13-1075</name>
</gene>
<accession>A0A1W1CT99</accession>
<proteinExistence type="predicted"/>
<sequence>MFLVIIIAMAIIIALSSAKIYLSNQIYYESKVVNKMKSEVSALRAEKRVLKHSAEALRFQTKVADTIFIIYESE</sequence>
<evidence type="ECO:0000313" key="1">
    <source>
        <dbReference type="EMBL" id="SFV69098.1"/>
    </source>
</evidence>